<name>A0AB72VBY5_CORGB</name>
<protein>
    <submittedName>
        <fullName evidence="1">Uncharacterized protein</fullName>
    </submittedName>
</protein>
<dbReference type="KEGG" id="cgt:cgR_1886"/>
<evidence type="ECO:0000313" key="1">
    <source>
        <dbReference type="EMBL" id="BAF54881.1"/>
    </source>
</evidence>
<dbReference type="EMBL" id="AP009044">
    <property type="protein sequence ID" value="BAF54881.1"/>
    <property type="molecule type" value="Genomic_DNA"/>
</dbReference>
<reference evidence="1" key="1">
    <citation type="journal article" date="2007" name="Microbiology">
        <title>Comparative analysis of the Corynebacterium glutamicum group and complete genome sequence of strain R.</title>
        <authorList>
            <person name="Yukawa H."/>
            <person name="Omumasaba C.A."/>
            <person name="Nonaka H."/>
            <person name="Kos P."/>
            <person name="Okai N."/>
            <person name="Suzuki N."/>
            <person name="Suda M."/>
            <person name="Tsuge Y."/>
            <person name="Watanabe J."/>
            <person name="Ikeda Y."/>
            <person name="Vertes A.A."/>
            <person name="Inui M."/>
        </authorList>
    </citation>
    <scope>NUCLEOTIDE SEQUENCE</scope>
    <source>
        <strain evidence="1">R</strain>
    </source>
</reference>
<dbReference type="RefSeq" id="WP_011897452.1">
    <property type="nucleotide sequence ID" value="NC_009342.1"/>
</dbReference>
<proteinExistence type="predicted"/>
<gene>
    <name evidence="1" type="ordered locus">cgR_1886</name>
</gene>
<organism evidence="1">
    <name type="scientific">Corynebacterium glutamicum (strain R)</name>
    <dbReference type="NCBI Taxonomy" id="340322"/>
    <lineage>
        <taxon>Bacteria</taxon>
        <taxon>Bacillati</taxon>
        <taxon>Actinomycetota</taxon>
        <taxon>Actinomycetes</taxon>
        <taxon>Mycobacteriales</taxon>
        <taxon>Corynebacteriaceae</taxon>
        <taxon>Corynebacterium</taxon>
    </lineage>
</organism>
<dbReference type="AlphaFoldDB" id="A0AB72VBY5"/>
<dbReference type="Proteomes" id="UP000006698">
    <property type="component" value="Chromosome"/>
</dbReference>
<accession>A0AB72VBY5</accession>
<sequence length="131" mass="13956">MVEIFQQRDAPTVIRKGLRSLFPAYRFVARTNATMDVSAGVFVTVIGDGTPSESAVTSSENVRITVYSRYEPDAREIATIIDGVLLNPSINWGFSISPGAGLISAPDDDTGGHVASVTVVASSPKIERKIS</sequence>